<sequence length="583" mass="66113">MERIKRISYALIFIGTLNILNGFIASCIQAEKSYHTKYFVNTHWITSIIVFAGISATLCKSFNSITNLLIFAILCNSIAFLIASVAVIADFLNIVILIRDFDSLKANKLFTIIQVYAMISYSLVDLLLCILAVMLMVPILTLAVQRIVEYQLEKNSKFALCIGISLFVTSIFKLIVWLFELFLVRSLGSSLRFSFMNYTIDEPFWIVFNIAVGIVCMLSSQRGAILRTITICFSAISLHPTIIILWIDYRWFSRLFAMLVSILLLSFDIISAKLGAFYKIFQGTEQKTPFLLAIISALLILLTMTETSSSIIPAALVFLLFCIQSTSFNIISYAYLSWNGYFAANLCELFYQNSIGCTKLVTKIGSFAHFFENLMHLLVLTGSIILVLLLWQLMQINKTRSHWLRNSQKQLVHKYEIIIKTIGLIGLLCGTITLLFTVHDFINNRIRHPLLVILSHLYHISLAITLIIFPLYQVIVSKTLFKNRLSYLSLIMVNALRFVEILTQLDYRNIGESASWPWKIHTTVETISLAACFVTIVLCLRIIDILSGNITAVDLPQSFTEFSNPLSAVRNSDGYTQMLSDDF</sequence>
<evidence type="ECO:0000313" key="3">
    <source>
        <dbReference type="Proteomes" id="UP000038040"/>
    </source>
</evidence>
<proteinExistence type="predicted"/>
<feature type="transmembrane region" description="Helical" evidence="1">
    <location>
        <begin position="377"/>
        <end position="396"/>
    </location>
</feature>
<feature type="transmembrane region" description="Helical" evidence="1">
    <location>
        <begin position="38"/>
        <end position="56"/>
    </location>
</feature>
<dbReference type="Proteomes" id="UP000274756">
    <property type="component" value="Unassembled WGS sequence"/>
</dbReference>
<feature type="transmembrane region" description="Helical" evidence="1">
    <location>
        <begin position="118"/>
        <end position="137"/>
    </location>
</feature>
<dbReference type="EMBL" id="UYYG01000086">
    <property type="protein sequence ID" value="VDN52896.1"/>
    <property type="molecule type" value="Genomic_DNA"/>
</dbReference>
<dbReference type="OrthoDB" id="5851048at2759"/>
<dbReference type="Proteomes" id="UP000038040">
    <property type="component" value="Unplaced"/>
</dbReference>
<organism evidence="3 5">
    <name type="scientific">Dracunculus medinensis</name>
    <name type="common">Guinea worm</name>
    <dbReference type="NCBI Taxonomy" id="318479"/>
    <lineage>
        <taxon>Eukaryota</taxon>
        <taxon>Metazoa</taxon>
        <taxon>Ecdysozoa</taxon>
        <taxon>Nematoda</taxon>
        <taxon>Chromadorea</taxon>
        <taxon>Rhabditida</taxon>
        <taxon>Spirurina</taxon>
        <taxon>Dracunculoidea</taxon>
        <taxon>Dracunculidae</taxon>
        <taxon>Dracunculus</taxon>
    </lineage>
</organism>
<evidence type="ECO:0000256" key="1">
    <source>
        <dbReference type="SAM" id="Phobius"/>
    </source>
</evidence>
<keyword evidence="1" id="KW-0472">Membrane</keyword>
<dbReference type="AlphaFoldDB" id="A0A0N4UMP6"/>
<dbReference type="WBParaSite" id="DME_0000913201-mRNA-1">
    <property type="protein sequence ID" value="DME_0000913201-mRNA-1"/>
    <property type="gene ID" value="DME_0000913201"/>
</dbReference>
<feature type="transmembrane region" description="Helical" evidence="1">
    <location>
        <begin position="255"/>
        <end position="276"/>
    </location>
</feature>
<evidence type="ECO:0000313" key="5">
    <source>
        <dbReference type="WBParaSite" id="DME_0000913201-mRNA-1"/>
    </source>
</evidence>
<dbReference type="PROSITE" id="PS51257">
    <property type="entry name" value="PROKAR_LIPOPROTEIN"/>
    <property type="match status" value="1"/>
</dbReference>
<name>A0A0N4UMP6_DRAME</name>
<reference evidence="2 4" key="2">
    <citation type="submission" date="2018-11" db="EMBL/GenBank/DDBJ databases">
        <authorList>
            <consortium name="Pathogen Informatics"/>
        </authorList>
    </citation>
    <scope>NUCLEOTIDE SEQUENCE [LARGE SCALE GENOMIC DNA]</scope>
</reference>
<keyword evidence="1" id="KW-1133">Transmembrane helix</keyword>
<feature type="transmembrane region" description="Helical" evidence="1">
    <location>
        <begin position="450"/>
        <end position="472"/>
    </location>
</feature>
<reference evidence="5" key="1">
    <citation type="submission" date="2017-02" db="UniProtKB">
        <authorList>
            <consortium name="WormBaseParasite"/>
        </authorList>
    </citation>
    <scope>IDENTIFICATION</scope>
</reference>
<feature type="transmembrane region" description="Helical" evidence="1">
    <location>
        <begin position="68"/>
        <end position="98"/>
    </location>
</feature>
<protein>
    <submittedName>
        <fullName evidence="5">Beta-carotene 15,15'-monooxygenase</fullName>
    </submittedName>
</protein>
<feature type="transmembrane region" description="Helical" evidence="1">
    <location>
        <begin position="417"/>
        <end position="438"/>
    </location>
</feature>
<feature type="transmembrane region" description="Helical" evidence="1">
    <location>
        <begin position="203"/>
        <end position="219"/>
    </location>
</feature>
<gene>
    <name evidence="2" type="ORF">DME_LOCUS2869</name>
</gene>
<feature type="transmembrane region" description="Helical" evidence="1">
    <location>
        <begin position="288"/>
        <end position="305"/>
    </location>
</feature>
<feature type="transmembrane region" description="Helical" evidence="1">
    <location>
        <begin position="7"/>
        <end position="26"/>
    </location>
</feature>
<feature type="transmembrane region" description="Helical" evidence="1">
    <location>
        <begin position="158"/>
        <end position="183"/>
    </location>
</feature>
<evidence type="ECO:0000313" key="4">
    <source>
        <dbReference type="Proteomes" id="UP000274756"/>
    </source>
</evidence>
<feature type="transmembrane region" description="Helical" evidence="1">
    <location>
        <begin position="311"/>
        <end position="338"/>
    </location>
</feature>
<accession>A0A0N4UMP6</accession>
<keyword evidence="4" id="KW-1185">Reference proteome</keyword>
<feature type="transmembrane region" description="Helical" evidence="1">
    <location>
        <begin position="231"/>
        <end position="249"/>
    </location>
</feature>
<keyword evidence="1" id="KW-0812">Transmembrane</keyword>
<evidence type="ECO:0000313" key="2">
    <source>
        <dbReference type="EMBL" id="VDN52896.1"/>
    </source>
</evidence>